<dbReference type="EMBL" id="OX465081">
    <property type="protein sequence ID" value="CAI9287177.1"/>
    <property type="molecule type" value="Genomic_DNA"/>
</dbReference>
<proteinExistence type="predicted"/>
<protein>
    <recommendedName>
        <fullName evidence="3">Serine-threonine/tyrosine-protein kinase catalytic domain-containing protein</fullName>
    </recommendedName>
</protein>
<dbReference type="InterPro" id="IPR011009">
    <property type="entry name" value="Kinase-like_dom_sf"/>
</dbReference>
<dbReference type="PANTHER" id="PTHR27006:SF616">
    <property type="entry name" value="CYSTEINE-RICH RECEPTOR-LIKE PROTEIN KINASE 10"/>
    <property type="match status" value="1"/>
</dbReference>
<evidence type="ECO:0000313" key="1">
    <source>
        <dbReference type="EMBL" id="CAI9287177.1"/>
    </source>
</evidence>
<gene>
    <name evidence="1" type="ORF">LSALG_LOCUS26555</name>
</gene>
<reference evidence="1" key="1">
    <citation type="submission" date="2023-04" db="EMBL/GenBank/DDBJ databases">
        <authorList>
            <person name="Vijverberg K."/>
            <person name="Xiong W."/>
            <person name="Schranz E."/>
        </authorList>
    </citation>
    <scope>NUCLEOTIDE SEQUENCE</scope>
</reference>
<dbReference type="PANTHER" id="PTHR27006">
    <property type="entry name" value="PROMASTIGOTE SURFACE ANTIGEN PROTEIN PSA"/>
    <property type="match status" value="1"/>
</dbReference>
<name>A0AA35Z817_LACSI</name>
<organism evidence="1 2">
    <name type="scientific">Lactuca saligna</name>
    <name type="common">Willowleaf lettuce</name>
    <dbReference type="NCBI Taxonomy" id="75948"/>
    <lineage>
        <taxon>Eukaryota</taxon>
        <taxon>Viridiplantae</taxon>
        <taxon>Streptophyta</taxon>
        <taxon>Embryophyta</taxon>
        <taxon>Tracheophyta</taxon>
        <taxon>Spermatophyta</taxon>
        <taxon>Magnoliopsida</taxon>
        <taxon>eudicotyledons</taxon>
        <taxon>Gunneridae</taxon>
        <taxon>Pentapetalae</taxon>
        <taxon>asterids</taxon>
        <taxon>campanulids</taxon>
        <taxon>Asterales</taxon>
        <taxon>Asteraceae</taxon>
        <taxon>Cichorioideae</taxon>
        <taxon>Cichorieae</taxon>
        <taxon>Lactucinae</taxon>
        <taxon>Lactuca</taxon>
    </lineage>
</organism>
<evidence type="ECO:0008006" key="3">
    <source>
        <dbReference type="Google" id="ProtNLM"/>
    </source>
</evidence>
<dbReference type="Proteomes" id="UP001177003">
    <property type="component" value="Chromosome 5"/>
</dbReference>
<keyword evidence="2" id="KW-1185">Reference proteome</keyword>
<sequence length="138" mass="15821">MMSYMDDVHGFGVLILETMTGYNRHYFTAHRTLLQVWKDWWLGKDQNMIDRRIHAGLRITARFILIGLLCISNDAADRPTMEEVVAMLTNKTLPIPKLPMPTWIIDNDSDDTDVADDTTDALVSRRAGLFVFHAPDEK</sequence>
<dbReference type="AlphaFoldDB" id="A0AA35Z817"/>
<dbReference type="SUPFAM" id="SSF56112">
    <property type="entry name" value="Protein kinase-like (PK-like)"/>
    <property type="match status" value="1"/>
</dbReference>
<accession>A0AA35Z817</accession>
<dbReference type="Gene3D" id="1.10.510.10">
    <property type="entry name" value="Transferase(Phosphotransferase) domain 1"/>
    <property type="match status" value="1"/>
</dbReference>
<evidence type="ECO:0000313" key="2">
    <source>
        <dbReference type="Proteomes" id="UP001177003"/>
    </source>
</evidence>